<dbReference type="EMBL" id="CADCVI010000126">
    <property type="protein sequence ID" value="CAA9471114.1"/>
    <property type="molecule type" value="Genomic_DNA"/>
</dbReference>
<name>A0A6J4RK66_9ACTN</name>
<gene>
    <name evidence="3" type="ORF">AVDCRST_MAG25-2037</name>
</gene>
<dbReference type="Pfam" id="PF08486">
    <property type="entry name" value="SpoIID"/>
    <property type="match status" value="1"/>
</dbReference>
<sequence length="405" mass="42447">MVRFLGVLMFVLAACGGAAFPLAPPAEGATSVKVCGSGFGHGVGLSQYGAYGRAKAGQGYALILRSYYPGTSLKQYTDDPVVRVLLAQRALSTSHDVVVSPGSTARLRNLATDGTVSLNPGTYRIQYVSDSKAYRVTNVSTGRAVGSYTGPVIFEPISGSPLVHGGKRYRGTLAAQVSGSNLLLVNKVRLDDYVRGVVPKEMPASWAAEALKSQAVAARSYARATLGGTAFDFYPDTRDQVYGGVSAETAATNSAVSATARIHAVYAGNPITAFFHSSGGGYTEDSAHVFSASPYLKAVRDVDGAGRPFEARANSPWTRWTGTINPNGSPELAIGEITNVRVLERTLSGRAKKVEVVGSRGSKVVTGQYEVRQRLNTMGLRRADGSSYPAGDLPSARASFGAACG</sequence>
<feature type="signal peptide" evidence="1">
    <location>
        <begin position="1"/>
        <end position="19"/>
    </location>
</feature>
<keyword evidence="1" id="KW-0732">Signal</keyword>
<evidence type="ECO:0000256" key="1">
    <source>
        <dbReference type="SAM" id="SignalP"/>
    </source>
</evidence>
<protein>
    <submittedName>
        <fullName evidence="3">Stage II sporulation protein D</fullName>
    </submittedName>
</protein>
<dbReference type="PROSITE" id="PS51257">
    <property type="entry name" value="PROKAR_LIPOPROTEIN"/>
    <property type="match status" value="1"/>
</dbReference>
<dbReference type="GO" id="GO:0030288">
    <property type="term" value="C:outer membrane-bounded periplasmic space"/>
    <property type="evidence" value="ECO:0007669"/>
    <property type="project" value="TreeGrafter"/>
</dbReference>
<dbReference type="AlphaFoldDB" id="A0A6J4RK66"/>
<proteinExistence type="predicted"/>
<dbReference type="NCBIfam" id="TIGR02669">
    <property type="entry name" value="SpoIID_LytB"/>
    <property type="match status" value="1"/>
</dbReference>
<feature type="chain" id="PRO_5039145361" evidence="1">
    <location>
        <begin position="20"/>
        <end position="405"/>
    </location>
</feature>
<organism evidence="3">
    <name type="scientific">uncultured Rubrobacteraceae bacterium</name>
    <dbReference type="NCBI Taxonomy" id="349277"/>
    <lineage>
        <taxon>Bacteria</taxon>
        <taxon>Bacillati</taxon>
        <taxon>Actinomycetota</taxon>
        <taxon>Rubrobacteria</taxon>
        <taxon>Rubrobacterales</taxon>
        <taxon>Rubrobacteraceae</taxon>
        <taxon>environmental samples</taxon>
    </lineage>
</organism>
<dbReference type="InterPro" id="IPR013693">
    <property type="entry name" value="SpoIID/LytB_N"/>
</dbReference>
<reference evidence="3" key="1">
    <citation type="submission" date="2020-02" db="EMBL/GenBank/DDBJ databases">
        <authorList>
            <person name="Meier V. D."/>
        </authorList>
    </citation>
    <scope>NUCLEOTIDE SEQUENCE</scope>
    <source>
        <strain evidence="3">AVDCRST_MAG25</strain>
    </source>
</reference>
<dbReference type="PANTHER" id="PTHR30032">
    <property type="entry name" value="N-ACETYLMURAMOYL-L-ALANINE AMIDASE-RELATED"/>
    <property type="match status" value="1"/>
</dbReference>
<dbReference type="PANTHER" id="PTHR30032:SF4">
    <property type="entry name" value="AMIDASE ENHANCER"/>
    <property type="match status" value="1"/>
</dbReference>
<dbReference type="InterPro" id="IPR013486">
    <property type="entry name" value="SpoIID/LytB"/>
</dbReference>
<evidence type="ECO:0000259" key="2">
    <source>
        <dbReference type="Pfam" id="PF08486"/>
    </source>
</evidence>
<dbReference type="GO" id="GO:0030435">
    <property type="term" value="P:sporulation resulting in formation of a cellular spore"/>
    <property type="evidence" value="ECO:0007669"/>
    <property type="project" value="InterPro"/>
</dbReference>
<evidence type="ECO:0000313" key="3">
    <source>
        <dbReference type="EMBL" id="CAA9471114.1"/>
    </source>
</evidence>
<accession>A0A6J4RK66</accession>
<dbReference type="InterPro" id="IPR051922">
    <property type="entry name" value="Bact_Sporulation_Assoc"/>
</dbReference>
<feature type="domain" description="Sporulation stage II protein D amidase enhancer LytB N-terminal" evidence="2">
    <location>
        <begin position="180"/>
        <end position="266"/>
    </location>
</feature>